<dbReference type="PANTHER" id="PTHR43036">
    <property type="entry name" value="OSJNBB0011N17.9 PROTEIN"/>
    <property type="match status" value="1"/>
</dbReference>
<dbReference type="GO" id="GO:0032259">
    <property type="term" value="P:methylation"/>
    <property type="evidence" value="ECO:0007669"/>
    <property type="project" value="UniProtKB-KW"/>
</dbReference>
<dbReference type="PANTHER" id="PTHR43036:SF2">
    <property type="entry name" value="OS04G0481300 PROTEIN"/>
    <property type="match status" value="1"/>
</dbReference>
<dbReference type="AlphaFoldDB" id="A0A7K1TEP2"/>
<keyword evidence="2" id="KW-0489">Methyltransferase</keyword>
<gene>
    <name evidence="2" type="ORF">GO988_11130</name>
</gene>
<feature type="domain" description="Methyltransferase type 11" evidence="1">
    <location>
        <begin position="87"/>
        <end position="150"/>
    </location>
</feature>
<dbReference type="EMBL" id="WQKZ01000002">
    <property type="protein sequence ID" value="MVN76877.1"/>
    <property type="molecule type" value="Genomic_DNA"/>
</dbReference>
<evidence type="ECO:0000313" key="2">
    <source>
        <dbReference type="EMBL" id="MVN76877.1"/>
    </source>
</evidence>
<evidence type="ECO:0000313" key="3">
    <source>
        <dbReference type="Proteomes" id="UP000441336"/>
    </source>
</evidence>
<keyword evidence="3" id="KW-1185">Reference proteome</keyword>
<name>A0A7K1TEP2_9BACT</name>
<comment type="caution">
    <text evidence="2">The sequence shown here is derived from an EMBL/GenBank/DDBJ whole genome shotgun (WGS) entry which is preliminary data.</text>
</comment>
<dbReference type="SUPFAM" id="SSF53335">
    <property type="entry name" value="S-adenosyl-L-methionine-dependent methyltransferases"/>
    <property type="match status" value="1"/>
</dbReference>
<dbReference type="InterPro" id="IPR013216">
    <property type="entry name" value="Methyltransf_11"/>
</dbReference>
<keyword evidence="2" id="KW-0808">Transferase</keyword>
<organism evidence="2 3">
    <name type="scientific">Hymenobacter ginkgonis</name>
    <dbReference type="NCBI Taxonomy" id="2682976"/>
    <lineage>
        <taxon>Bacteria</taxon>
        <taxon>Pseudomonadati</taxon>
        <taxon>Bacteroidota</taxon>
        <taxon>Cytophagia</taxon>
        <taxon>Cytophagales</taxon>
        <taxon>Hymenobacteraceae</taxon>
        <taxon>Hymenobacter</taxon>
    </lineage>
</organism>
<accession>A0A7K1TEP2</accession>
<protein>
    <submittedName>
        <fullName evidence="2">Methyltransferase domain-containing protein</fullName>
    </submittedName>
</protein>
<sequence length="218" mass="23797">MTTPLPDNSLVLPPQAFARHDETPDSEFYRFERLVTHIDAGAVAAVTQLYRQHFPAGGTILDLMSSWVSHLPAEVAYSRVAGLGMNANELAHNPRLTETLVRDLNKQPYLPYGDAEFDAAGICVSVQYLTQPVAVFTELARVLRPGAPLVVTFSNRCFPDKAVYAWQALDDGGHVGLVQHYFAAAGFAPTEVYAHRPKGGDPLLGVVGKRPQLFIPNS</sequence>
<dbReference type="InterPro" id="IPR029063">
    <property type="entry name" value="SAM-dependent_MTases_sf"/>
</dbReference>
<dbReference type="Pfam" id="PF08241">
    <property type="entry name" value="Methyltransf_11"/>
    <property type="match status" value="1"/>
</dbReference>
<proteinExistence type="predicted"/>
<dbReference type="Gene3D" id="3.40.50.150">
    <property type="entry name" value="Vaccinia Virus protein VP39"/>
    <property type="match status" value="1"/>
</dbReference>
<dbReference type="GO" id="GO:0008757">
    <property type="term" value="F:S-adenosylmethionine-dependent methyltransferase activity"/>
    <property type="evidence" value="ECO:0007669"/>
    <property type="project" value="InterPro"/>
</dbReference>
<dbReference type="Proteomes" id="UP000441336">
    <property type="component" value="Unassembled WGS sequence"/>
</dbReference>
<evidence type="ECO:0000259" key="1">
    <source>
        <dbReference type="Pfam" id="PF08241"/>
    </source>
</evidence>
<reference evidence="2 3" key="1">
    <citation type="submission" date="2019-12" db="EMBL/GenBank/DDBJ databases">
        <title>Hymenobacter sp. HMF4947 Genome sequencing and assembly.</title>
        <authorList>
            <person name="Kang H."/>
            <person name="Cha I."/>
            <person name="Kim H."/>
            <person name="Joh K."/>
        </authorList>
    </citation>
    <scope>NUCLEOTIDE SEQUENCE [LARGE SCALE GENOMIC DNA]</scope>
    <source>
        <strain evidence="2 3">HMF4947</strain>
    </source>
</reference>
<dbReference type="RefSeq" id="WP_157565207.1">
    <property type="nucleotide sequence ID" value="NZ_WQKZ01000002.1"/>
</dbReference>